<evidence type="ECO:0000313" key="1">
    <source>
        <dbReference type="EMBL" id="KMM39326.1"/>
    </source>
</evidence>
<dbReference type="RefSeq" id="WP_048310496.1">
    <property type="nucleotide sequence ID" value="NZ_CP119526.1"/>
</dbReference>
<dbReference type="AlphaFoldDB" id="A0A0J6CSN1"/>
<dbReference type="Proteomes" id="UP000035996">
    <property type="component" value="Unassembled WGS sequence"/>
</dbReference>
<dbReference type="Pfam" id="PF11148">
    <property type="entry name" value="DUF2922"/>
    <property type="match status" value="1"/>
</dbReference>
<sequence length="72" mass="7721">MAKTLELQFDTRDNKPFSITLSDPVEPVNPAAIAAAMEAIIAQNCFTTSGGDVTAKKGARIVERNENEIVIS</sequence>
<evidence type="ECO:0008006" key="3">
    <source>
        <dbReference type="Google" id="ProtNLM"/>
    </source>
</evidence>
<accession>A0A0J6CSN1</accession>
<name>A0A0J6CSN1_9BACL</name>
<dbReference type="PATRIC" id="fig|157733.3.peg.4086"/>
<evidence type="ECO:0000313" key="2">
    <source>
        <dbReference type="Proteomes" id="UP000035996"/>
    </source>
</evidence>
<proteinExistence type="predicted"/>
<comment type="caution">
    <text evidence="1">The sequence shown here is derived from an EMBL/GenBank/DDBJ whole genome shotgun (WGS) entry which is preliminary data.</text>
</comment>
<protein>
    <recommendedName>
        <fullName evidence="3">DUF2922 domain-containing protein</fullName>
    </recommendedName>
</protein>
<keyword evidence="2" id="KW-1185">Reference proteome</keyword>
<dbReference type="OrthoDB" id="2454247at2"/>
<dbReference type="EMBL" id="LELK01000001">
    <property type="protein sequence ID" value="KMM39326.1"/>
    <property type="molecule type" value="Genomic_DNA"/>
</dbReference>
<gene>
    <name evidence="1" type="ORF">AB986_08975</name>
</gene>
<organism evidence="1 2">
    <name type="scientific">Guptibacillus hwajinpoensis</name>
    <dbReference type="NCBI Taxonomy" id="208199"/>
    <lineage>
        <taxon>Bacteria</taxon>
        <taxon>Bacillati</taxon>
        <taxon>Bacillota</taxon>
        <taxon>Bacilli</taxon>
        <taxon>Bacillales</taxon>
        <taxon>Guptibacillaceae</taxon>
        <taxon>Guptibacillus</taxon>
    </lineage>
</organism>
<dbReference type="InterPro" id="IPR021321">
    <property type="entry name" value="DUF2922"/>
</dbReference>
<reference evidence="1" key="1">
    <citation type="submission" date="2015-06" db="EMBL/GenBank/DDBJ databases">
        <authorList>
            <person name="Liu B."/>
            <person name="Wang J."/>
            <person name="Zhu Y."/>
            <person name="Liu G."/>
            <person name="Chen Q."/>
            <person name="Zheng C."/>
            <person name="Che J."/>
            <person name="Ge C."/>
            <person name="Shi H."/>
            <person name="Pan Z."/>
            <person name="Liu X."/>
        </authorList>
    </citation>
    <scope>NUCLEOTIDE SEQUENCE [LARGE SCALE GENOMIC DNA]</scope>
    <source>
        <strain evidence="1">DSM 16346</strain>
    </source>
</reference>
<dbReference type="STRING" id="157733.AB986_08975"/>